<comment type="caution">
    <text evidence="1">The sequence shown here is derived from an EMBL/GenBank/DDBJ whole genome shotgun (WGS) entry which is preliminary data.</text>
</comment>
<evidence type="ECO:0000313" key="1">
    <source>
        <dbReference type="EMBL" id="KAJ0195556.1"/>
    </source>
</evidence>
<dbReference type="EMBL" id="NBSK02000007">
    <property type="protein sequence ID" value="KAJ0195556.1"/>
    <property type="molecule type" value="Genomic_DNA"/>
</dbReference>
<dbReference type="Proteomes" id="UP000235145">
    <property type="component" value="Unassembled WGS sequence"/>
</dbReference>
<sequence length="153" mass="17583">MVDLMHVFNDLPHQLGDADAIRVSLLYMLEQGFLGKHPRQPVTNERLAIISNLGEFNIQLRTFFDKIGEHLNPTEARVDSRHTYTLQGFVYKFKILIMKTFPNSIIVGSPISSVIPQVVAYLPMRRLYIVDCKCILDVRNVCSLVHIIIYKLL</sequence>
<reference evidence="1 2" key="1">
    <citation type="journal article" date="2017" name="Nat. Commun.">
        <title>Genome assembly with in vitro proximity ligation data and whole-genome triplication in lettuce.</title>
        <authorList>
            <person name="Reyes-Chin-Wo S."/>
            <person name="Wang Z."/>
            <person name="Yang X."/>
            <person name="Kozik A."/>
            <person name="Arikit S."/>
            <person name="Song C."/>
            <person name="Xia L."/>
            <person name="Froenicke L."/>
            <person name="Lavelle D.O."/>
            <person name="Truco M.J."/>
            <person name="Xia R."/>
            <person name="Zhu S."/>
            <person name="Xu C."/>
            <person name="Xu H."/>
            <person name="Xu X."/>
            <person name="Cox K."/>
            <person name="Korf I."/>
            <person name="Meyers B.C."/>
            <person name="Michelmore R.W."/>
        </authorList>
    </citation>
    <scope>NUCLEOTIDE SEQUENCE [LARGE SCALE GENOMIC DNA]</scope>
    <source>
        <strain evidence="2">cv. Salinas</strain>
        <tissue evidence="1">Seedlings</tissue>
    </source>
</reference>
<dbReference type="AlphaFoldDB" id="A0A9R1UXD3"/>
<evidence type="ECO:0000313" key="2">
    <source>
        <dbReference type="Proteomes" id="UP000235145"/>
    </source>
</evidence>
<keyword evidence="2" id="KW-1185">Reference proteome</keyword>
<organism evidence="1 2">
    <name type="scientific">Lactuca sativa</name>
    <name type="common">Garden lettuce</name>
    <dbReference type="NCBI Taxonomy" id="4236"/>
    <lineage>
        <taxon>Eukaryota</taxon>
        <taxon>Viridiplantae</taxon>
        <taxon>Streptophyta</taxon>
        <taxon>Embryophyta</taxon>
        <taxon>Tracheophyta</taxon>
        <taxon>Spermatophyta</taxon>
        <taxon>Magnoliopsida</taxon>
        <taxon>eudicotyledons</taxon>
        <taxon>Gunneridae</taxon>
        <taxon>Pentapetalae</taxon>
        <taxon>asterids</taxon>
        <taxon>campanulids</taxon>
        <taxon>Asterales</taxon>
        <taxon>Asteraceae</taxon>
        <taxon>Cichorioideae</taxon>
        <taxon>Cichorieae</taxon>
        <taxon>Lactucinae</taxon>
        <taxon>Lactuca</taxon>
    </lineage>
</organism>
<accession>A0A9R1UXD3</accession>
<name>A0A9R1UXD3_LACSA</name>
<gene>
    <name evidence="1" type="ORF">LSAT_V11C700373650</name>
</gene>
<proteinExistence type="predicted"/>
<protein>
    <submittedName>
        <fullName evidence="1">Uncharacterized protein</fullName>
    </submittedName>
</protein>